<keyword evidence="3" id="KW-1185">Reference proteome</keyword>
<keyword evidence="1" id="KW-0812">Transmembrane</keyword>
<proteinExistence type="predicted"/>
<organism evidence="2 3">
    <name type="scientific">Flavisolibacter ginsengisoli DSM 18119</name>
    <dbReference type="NCBI Taxonomy" id="1121884"/>
    <lineage>
        <taxon>Bacteria</taxon>
        <taxon>Pseudomonadati</taxon>
        <taxon>Bacteroidota</taxon>
        <taxon>Chitinophagia</taxon>
        <taxon>Chitinophagales</taxon>
        <taxon>Chitinophagaceae</taxon>
        <taxon>Flavisolibacter</taxon>
    </lineage>
</organism>
<dbReference type="EMBL" id="FQUU01000004">
    <property type="protein sequence ID" value="SHE85784.1"/>
    <property type="molecule type" value="Genomic_DNA"/>
</dbReference>
<dbReference type="STRING" id="1121884.SAMN02745131_01254"/>
<feature type="transmembrane region" description="Helical" evidence="1">
    <location>
        <begin position="168"/>
        <end position="189"/>
    </location>
</feature>
<dbReference type="CDD" id="cd03498">
    <property type="entry name" value="SQR_TypeB_2_TM"/>
    <property type="match status" value="1"/>
</dbReference>
<dbReference type="InterPro" id="IPR011138">
    <property type="entry name" value="Cytochrome_b-558"/>
</dbReference>
<dbReference type="AlphaFoldDB" id="A0A1M4WX10"/>
<keyword evidence="1" id="KW-1133">Transmembrane helix</keyword>
<evidence type="ECO:0000313" key="2">
    <source>
        <dbReference type="EMBL" id="SHE85784.1"/>
    </source>
</evidence>
<dbReference type="Gene3D" id="1.20.1300.10">
    <property type="entry name" value="Fumarate reductase/succinate dehydrogenase, transmembrane subunit"/>
    <property type="match status" value="1"/>
</dbReference>
<keyword evidence="1" id="KW-0472">Membrane</keyword>
<feature type="transmembrane region" description="Helical" evidence="1">
    <location>
        <begin position="210"/>
        <end position="231"/>
    </location>
</feature>
<dbReference type="RefSeq" id="WP_072834479.1">
    <property type="nucleotide sequence ID" value="NZ_FQUU01000004.1"/>
</dbReference>
<dbReference type="OrthoDB" id="9802842at2"/>
<dbReference type="SUPFAM" id="SSF81343">
    <property type="entry name" value="Fumarate reductase respiratory complex transmembrane subunits"/>
    <property type="match status" value="1"/>
</dbReference>
<feature type="transmembrane region" description="Helical" evidence="1">
    <location>
        <begin position="21"/>
        <end position="45"/>
    </location>
</feature>
<feature type="transmembrane region" description="Helical" evidence="1">
    <location>
        <begin position="65"/>
        <end position="88"/>
    </location>
</feature>
<dbReference type="InterPro" id="IPR034804">
    <property type="entry name" value="SQR/QFR_C/D"/>
</dbReference>
<accession>A0A1M4WX10</accession>
<name>A0A1M4WX10_9BACT</name>
<dbReference type="NCBIfam" id="TIGR02046">
    <property type="entry name" value="sdhC_b558_fam"/>
    <property type="match status" value="1"/>
</dbReference>
<gene>
    <name evidence="2" type="ORF">SAMN02745131_01254</name>
</gene>
<dbReference type="Proteomes" id="UP000184048">
    <property type="component" value="Unassembled WGS sequence"/>
</dbReference>
<evidence type="ECO:0000256" key="1">
    <source>
        <dbReference type="SAM" id="Phobius"/>
    </source>
</evidence>
<dbReference type="GO" id="GO:0016020">
    <property type="term" value="C:membrane"/>
    <property type="evidence" value="ECO:0007669"/>
    <property type="project" value="InterPro"/>
</dbReference>
<reference evidence="2 3" key="1">
    <citation type="submission" date="2016-11" db="EMBL/GenBank/DDBJ databases">
        <authorList>
            <person name="Jaros S."/>
            <person name="Januszkiewicz K."/>
            <person name="Wedrychowicz H."/>
        </authorList>
    </citation>
    <scope>NUCLEOTIDE SEQUENCE [LARGE SCALE GENOMIC DNA]</scope>
    <source>
        <strain evidence="2 3">DSM 18119</strain>
    </source>
</reference>
<feature type="transmembrane region" description="Helical" evidence="1">
    <location>
        <begin position="116"/>
        <end position="136"/>
    </location>
</feature>
<evidence type="ECO:0000313" key="3">
    <source>
        <dbReference type="Proteomes" id="UP000184048"/>
    </source>
</evidence>
<protein>
    <submittedName>
        <fullName evidence="2">Succinate dehydrogenase / fumarate reductase cytochrome b subunit</fullName>
    </submittedName>
</protein>
<sequence>MKWSHFFTSAVGRKIVMALTGLFLISFLIVHVGLNSCIFNDLPYFDHNDNGSMFNRAAHFMGASLVIRIMEIGLLAGILLHIIQGYAVEVKNRSMRSKGYQVNLGSRGSTWMSRSMALLGTLVFLYLVIHVAQFWWPSRVSHDLEKVTYNGIEMHNLYLRMYEVFQHGWVVILYLVGVAALGFHLLHGFHSAFRSIGVHNKKYLFMLKSLGYGFSIVVCLLFALMPVSMYLNWVSPFN</sequence>